<dbReference type="Gene3D" id="1.10.439.10">
    <property type="entry name" value="Penicillin Amidohydrolase, domain 1"/>
    <property type="match status" value="1"/>
</dbReference>
<dbReference type="EMBL" id="FNCC01000011">
    <property type="protein sequence ID" value="SDG80407.1"/>
    <property type="molecule type" value="Genomic_DNA"/>
</dbReference>
<dbReference type="InterPro" id="IPR043147">
    <property type="entry name" value="Penicillin_amidase_A-knob"/>
</dbReference>
<proteinExistence type="inferred from homology"/>
<evidence type="ECO:0000256" key="3">
    <source>
        <dbReference type="ARBA" id="ARBA00023145"/>
    </source>
</evidence>
<dbReference type="InterPro" id="IPR002692">
    <property type="entry name" value="S45"/>
</dbReference>
<feature type="signal peptide" evidence="4">
    <location>
        <begin position="1"/>
        <end position="30"/>
    </location>
</feature>
<name>A0A1G7X8E6_9PSEU</name>
<dbReference type="SMART" id="SM00231">
    <property type="entry name" value="FA58C"/>
    <property type="match status" value="1"/>
</dbReference>
<dbReference type="AlphaFoldDB" id="A0A1G7X8E6"/>
<evidence type="ECO:0000259" key="5">
    <source>
        <dbReference type="PROSITE" id="PS50022"/>
    </source>
</evidence>
<dbReference type="Gene3D" id="2.60.120.260">
    <property type="entry name" value="Galactose-binding domain-like"/>
    <property type="match status" value="1"/>
</dbReference>
<dbReference type="Gene3D" id="3.60.20.10">
    <property type="entry name" value="Glutamine Phosphoribosylpyrophosphate, subunit 1, domain 1"/>
    <property type="match status" value="1"/>
</dbReference>
<dbReference type="OrthoDB" id="5240333at2"/>
<dbReference type="InterPro" id="IPR023343">
    <property type="entry name" value="Penicillin_amidase_dom1"/>
</dbReference>
<evidence type="ECO:0000313" key="7">
    <source>
        <dbReference type="Proteomes" id="UP000199623"/>
    </source>
</evidence>
<dbReference type="Gene3D" id="2.30.120.10">
    <property type="match status" value="1"/>
</dbReference>
<feature type="chain" id="PRO_5011483821" evidence="4">
    <location>
        <begin position="31"/>
        <end position="1067"/>
    </location>
</feature>
<dbReference type="RefSeq" id="WP_090053736.1">
    <property type="nucleotide sequence ID" value="NZ_FNCC01000011.1"/>
</dbReference>
<dbReference type="PROSITE" id="PS50022">
    <property type="entry name" value="FA58C_3"/>
    <property type="match status" value="1"/>
</dbReference>
<accession>A0A1G7X8E6</accession>
<sequence length="1067" mass="114878">MRRANPVTTLLATAAVTASLVIVPSATVQAAEPRAASFAPDDYCLGQCGDVVPPGNNGNATLAEILAHKAFGTRPAHSADQLGKYDALVSGYSGLTNEQLTNFFNDASFGVPADQVESTVKPRADVTIVRDKKIGMPHITGTTRSGTMFGAGYAAAQDRLWLMDLFRHLGRGQLSGFAGGAPSNRALEQSFYNQIAYTEADLQKQIDTAAARGGERGRQAVADVDDYIAGINSYLTQSVAARNFPGEYVLTGHADAITNWNDIQPFKATDMVAIASVVGGLFGAGGGGEVQSALVKLAAQNRYGAAVGEQVWQAFRAQNDPEAVLTLHDGQSFPYAASPASPQGVAMPDAGSITPERMVYDEVGGAGASVAVPAAADVARARGIFEDGVLPADLLNKKHGMSNALAVSGAHTDSGNPIAVWGPQTGYFAPQLLMLQELNGPGVRSRGVAFAGVSMYVQLGRGVDYSWSATSSGQDIVDTYAVELCNPDGSPATKASSSYVFHGACVPMERLERKNAWKPTVADGTPAGSYTLVMWRTKYGLVTSRATVGGKVVAYTSLRSTYLHEVDSIIGFQELNDPDAIRSAADFQRAANKIGYAFNWFYVDSRDTAYFNSGLNPVRKSTVDPNLPVWARPEFEWVDWNGDENTSAVMPFAAHPNSVNQDYYISWNNKQAKDFTFGAFGHSSVHRGDLLDKRVRALIASGQKVTRASLTRVMAEAAVADLRAEQVLPELLRVVESAPVDPSLAPAVQKLKDWQRSGSLRKETPKGSKTYAHSDAIRILDAWWPLLVEAQFKTSLGNELYTALVNAQQVDEAPSDTHGAAPHKGSSFQYGWWGYVDKDLRRVLGDPVQGAFPHTYCGDGTLTGCRTALVTSLQAAAAKPANQVYPGDADCAAGDQWCADTIIHRAMGGIAHDKIHWQNRPTYQQVVQFPSHRGQNITNLARSRTATASSHETGWNNLPPSHAVDGNPSTRWASDWSDNQWIQVDLGAVQQIGRAVLRWESAHGSGYRIELSNDGTSWRNVFMTTVGDGGDDVVAFTPQDARYLRMTGIHRATRYGYSLYELEVYSL</sequence>
<dbReference type="SUPFAM" id="SSF56235">
    <property type="entry name" value="N-terminal nucleophile aminohydrolases (Ntn hydrolases)"/>
    <property type="match status" value="1"/>
</dbReference>
<dbReference type="Proteomes" id="UP000199623">
    <property type="component" value="Unassembled WGS sequence"/>
</dbReference>
<evidence type="ECO:0000313" key="6">
    <source>
        <dbReference type="EMBL" id="SDG80407.1"/>
    </source>
</evidence>
<dbReference type="InterPro" id="IPR008979">
    <property type="entry name" value="Galactose-bd-like_sf"/>
</dbReference>
<gene>
    <name evidence="6" type="ORF">SAMN05216553_111329</name>
</gene>
<keyword evidence="7" id="KW-1185">Reference proteome</keyword>
<evidence type="ECO:0000256" key="4">
    <source>
        <dbReference type="SAM" id="SignalP"/>
    </source>
</evidence>
<dbReference type="SUPFAM" id="SSF49785">
    <property type="entry name" value="Galactose-binding domain-like"/>
    <property type="match status" value="1"/>
</dbReference>
<keyword evidence="2" id="KW-0378">Hydrolase</keyword>
<reference evidence="7" key="1">
    <citation type="submission" date="2016-10" db="EMBL/GenBank/DDBJ databases">
        <authorList>
            <person name="Varghese N."/>
            <person name="Submissions S."/>
        </authorList>
    </citation>
    <scope>NUCLEOTIDE SEQUENCE [LARGE SCALE GENOMIC DNA]</scope>
    <source>
        <strain evidence="7">CGMCC 4.3506</strain>
    </source>
</reference>
<feature type="domain" description="F5/8 type C" evidence="5">
    <location>
        <begin position="927"/>
        <end position="1067"/>
    </location>
</feature>
<keyword evidence="4" id="KW-0732">Signal</keyword>
<dbReference type="Gene3D" id="1.10.1400.10">
    <property type="match status" value="1"/>
</dbReference>
<dbReference type="Pfam" id="PF00754">
    <property type="entry name" value="F5_F8_type_C"/>
    <property type="match status" value="1"/>
</dbReference>
<evidence type="ECO:0000256" key="1">
    <source>
        <dbReference type="ARBA" id="ARBA00006586"/>
    </source>
</evidence>
<dbReference type="PANTHER" id="PTHR34218:SF4">
    <property type="entry name" value="ACYL-HOMOSERINE LACTONE ACYLASE QUIP"/>
    <property type="match status" value="1"/>
</dbReference>
<dbReference type="GO" id="GO:0017000">
    <property type="term" value="P:antibiotic biosynthetic process"/>
    <property type="evidence" value="ECO:0007669"/>
    <property type="project" value="InterPro"/>
</dbReference>
<evidence type="ECO:0000256" key="2">
    <source>
        <dbReference type="ARBA" id="ARBA00022801"/>
    </source>
</evidence>
<dbReference type="GO" id="GO:0016811">
    <property type="term" value="F:hydrolase activity, acting on carbon-nitrogen (but not peptide) bonds, in linear amides"/>
    <property type="evidence" value="ECO:0007669"/>
    <property type="project" value="InterPro"/>
</dbReference>
<keyword evidence="3" id="KW-0865">Zymogen</keyword>
<dbReference type="PANTHER" id="PTHR34218">
    <property type="entry name" value="PEPTIDASE S45 PENICILLIN AMIDASE"/>
    <property type="match status" value="1"/>
</dbReference>
<dbReference type="STRING" id="200378.SAMN05216553_111329"/>
<dbReference type="InterPro" id="IPR043146">
    <property type="entry name" value="Penicillin_amidase_N_B-knob"/>
</dbReference>
<protein>
    <submittedName>
        <fullName evidence="6">F5/8 type C domain-containing protein</fullName>
    </submittedName>
</protein>
<comment type="similarity">
    <text evidence="1">Belongs to the peptidase S45 family.</text>
</comment>
<dbReference type="InterPro" id="IPR000421">
    <property type="entry name" value="FA58C"/>
</dbReference>
<dbReference type="Pfam" id="PF01804">
    <property type="entry name" value="Penicil_amidase"/>
    <property type="match status" value="1"/>
</dbReference>
<organism evidence="6 7">
    <name type="scientific">Lentzea fradiae</name>
    <dbReference type="NCBI Taxonomy" id="200378"/>
    <lineage>
        <taxon>Bacteria</taxon>
        <taxon>Bacillati</taxon>
        <taxon>Actinomycetota</taxon>
        <taxon>Actinomycetes</taxon>
        <taxon>Pseudonocardiales</taxon>
        <taxon>Pseudonocardiaceae</taxon>
        <taxon>Lentzea</taxon>
    </lineage>
</organism>
<dbReference type="InterPro" id="IPR029055">
    <property type="entry name" value="Ntn_hydrolases_N"/>
</dbReference>